<name>A0ABT3B4S9_9CYAN</name>
<proteinExistence type="predicted"/>
<evidence type="ECO:0000313" key="2">
    <source>
        <dbReference type="Proteomes" id="UP001526143"/>
    </source>
</evidence>
<evidence type="ECO:0000313" key="1">
    <source>
        <dbReference type="EMBL" id="MCV3215970.1"/>
    </source>
</evidence>
<gene>
    <name evidence="1" type="ORF">OGM63_21080</name>
</gene>
<sequence>MTFKKNHQLGFVSTRKRKLAKQPISFKGFEGQLEELRKIDGWQESLREVVDRLIDAANIDGG</sequence>
<reference evidence="1 2" key="1">
    <citation type="submission" date="2022-10" db="EMBL/GenBank/DDBJ databases">
        <title>Identification of biosynthetic pathway for the production of the potent trypsin inhibitor radiosumin.</title>
        <authorList>
            <person name="Fewer D.P."/>
            <person name="Delbaje E."/>
            <person name="Ouyang X."/>
            <person name="Agostino P.D."/>
            <person name="Wahlsten M."/>
            <person name="Jokela J."/>
            <person name="Permi P."/>
            <person name="Haapaniemi E."/>
            <person name="Koistinen H."/>
        </authorList>
    </citation>
    <scope>NUCLEOTIDE SEQUENCE [LARGE SCALE GENOMIC DNA]</scope>
    <source>
        <strain evidence="1 2">NIES-515</strain>
    </source>
</reference>
<dbReference type="EMBL" id="JAOWRF010000299">
    <property type="protein sequence ID" value="MCV3215970.1"/>
    <property type="molecule type" value="Genomic_DNA"/>
</dbReference>
<dbReference type="Proteomes" id="UP001526143">
    <property type="component" value="Unassembled WGS sequence"/>
</dbReference>
<organism evidence="1 2">
    <name type="scientific">Plectonema radiosum NIES-515</name>
    <dbReference type="NCBI Taxonomy" id="2986073"/>
    <lineage>
        <taxon>Bacteria</taxon>
        <taxon>Bacillati</taxon>
        <taxon>Cyanobacteriota</taxon>
        <taxon>Cyanophyceae</taxon>
        <taxon>Oscillatoriophycideae</taxon>
        <taxon>Oscillatoriales</taxon>
        <taxon>Microcoleaceae</taxon>
        <taxon>Plectonema</taxon>
    </lineage>
</organism>
<comment type="caution">
    <text evidence="1">The sequence shown here is derived from an EMBL/GenBank/DDBJ whole genome shotgun (WGS) entry which is preliminary data.</text>
</comment>
<keyword evidence="2" id="KW-1185">Reference proteome</keyword>
<protein>
    <submittedName>
        <fullName evidence="1">Uncharacterized protein</fullName>
    </submittedName>
</protein>
<dbReference type="RefSeq" id="WP_263747615.1">
    <property type="nucleotide sequence ID" value="NZ_JAOWRF010000299.1"/>
</dbReference>
<accession>A0ABT3B4S9</accession>